<feature type="transmembrane region" description="Helical" evidence="1">
    <location>
        <begin position="32"/>
        <end position="56"/>
    </location>
</feature>
<feature type="transmembrane region" description="Helical" evidence="1">
    <location>
        <begin position="68"/>
        <end position="93"/>
    </location>
</feature>
<keyword evidence="1" id="KW-0812">Transmembrane</keyword>
<dbReference type="RefSeq" id="WP_075132233.1">
    <property type="nucleotide sequence ID" value="NZ_MSIF01000003.1"/>
</dbReference>
<evidence type="ECO:0000313" key="3">
    <source>
        <dbReference type="Proteomes" id="UP000185696"/>
    </source>
</evidence>
<dbReference type="Proteomes" id="UP000185696">
    <property type="component" value="Unassembled WGS sequence"/>
</dbReference>
<feature type="transmembrane region" description="Helical" evidence="1">
    <location>
        <begin position="130"/>
        <end position="152"/>
    </location>
</feature>
<proteinExistence type="predicted"/>
<dbReference type="InterPro" id="IPR045713">
    <property type="entry name" value="DUF6069"/>
</dbReference>
<evidence type="ECO:0000256" key="1">
    <source>
        <dbReference type="SAM" id="Phobius"/>
    </source>
</evidence>
<protein>
    <submittedName>
        <fullName evidence="2">Uncharacterized protein</fullName>
    </submittedName>
</protein>
<dbReference type="Pfam" id="PF19545">
    <property type="entry name" value="DUF6069"/>
    <property type="match status" value="1"/>
</dbReference>
<organism evidence="2 3">
    <name type="scientific">Actinophytocola xinjiangensis</name>
    <dbReference type="NCBI Taxonomy" id="485602"/>
    <lineage>
        <taxon>Bacteria</taxon>
        <taxon>Bacillati</taxon>
        <taxon>Actinomycetota</taxon>
        <taxon>Actinomycetes</taxon>
        <taxon>Pseudonocardiales</taxon>
        <taxon>Pseudonocardiaceae</taxon>
    </lineage>
</organism>
<comment type="caution">
    <text evidence="2">The sequence shown here is derived from an EMBL/GenBank/DDBJ whole genome shotgun (WGS) entry which is preliminary data.</text>
</comment>
<name>A0A7Z0WQ47_9PSEU</name>
<reference evidence="2 3" key="1">
    <citation type="submission" date="2016-12" db="EMBL/GenBank/DDBJ databases">
        <title>The draft genome sequence of Actinophytocola xinjiangensis.</title>
        <authorList>
            <person name="Wang W."/>
            <person name="Yuan L."/>
        </authorList>
    </citation>
    <scope>NUCLEOTIDE SEQUENCE [LARGE SCALE GENOMIC DNA]</scope>
    <source>
        <strain evidence="2 3">CGMCC 4.4663</strain>
    </source>
</reference>
<keyword evidence="1" id="KW-0472">Membrane</keyword>
<evidence type="ECO:0000313" key="2">
    <source>
        <dbReference type="EMBL" id="OLF12044.1"/>
    </source>
</evidence>
<dbReference type="AlphaFoldDB" id="A0A7Z0WQ47"/>
<keyword evidence="1" id="KW-1133">Transmembrane helix</keyword>
<gene>
    <name evidence="2" type="ORF">BLA60_08435</name>
</gene>
<sequence length="181" mass="19080">MTDNQYQPWVEPADESVSVEAGRMWTGGLATAVVAALVAVVGVLVIRGVFGIPVIAPGNTPGAIDYVGAVWVAGFSVLGALLATALAHVLLLVAPRPMIFFGWIIALATVAMTVWPFSVEVAPDVRVANAALYLLIGISIGSLVVNAAGAAVRYNRSPYHDWPGQGRPVGWREDPPTHRMN</sequence>
<dbReference type="EMBL" id="MSIF01000003">
    <property type="protein sequence ID" value="OLF12044.1"/>
    <property type="molecule type" value="Genomic_DNA"/>
</dbReference>
<accession>A0A7Z0WQ47</accession>
<keyword evidence="3" id="KW-1185">Reference proteome</keyword>
<feature type="transmembrane region" description="Helical" evidence="1">
    <location>
        <begin position="100"/>
        <end position="118"/>
    </location>
</feature>